<evidence type="ECO:0000256" key="2">
    <source>
        <dbReference type="ARBA" id="ARBA00022617"/>
    </source>
</evidence>
<dbReference type="EMBL" id="FLUV01001925">
    <property type="protein sequence ID" value="SBW25598.1"/>
    <property type="molecule type" value="Genomic_DNA"/>
</dbReference>
<dbReference type="CDD" id="cd20625">
    <property type="entry name" value="CYP164-like"/>
    <property type="match status" value="1"/>
</dbReference>
<dbReference type="FunFam" id="1.10.630.10:FF:000018">
    <property type="entry name" value="Cytochrome P450 monooxygenase"/>
    <property type="match status" value="1"/>
</dbReference>
<evidence type="ECO:0000256" key="7">
    <source>
        <dbReference type="RuleBase" id="RU000461"/>
    </source>
</evidence>
<proteinExistence type="inferred from homology"/>
<dbReference type="Pfam" id="PF00067">
    <property type="entry name" value="p450"/>
    <property type="match status" value="1"/>
</dbReference>
<dbReference type="SUPFAM" id="SSF48264">
    <property type="entry name" value="Cytochrome P450"/>
    <property type="match status" value="1"/>
</dbReference>
<dbReference type="EC" id="1.14.13.151" evidence="8"/>
<dbReference type="InterPro" id="IPR001128">
    <property type="entry name" value="Cyt_P450"/>
</dbReference>
<evidence type="ECO:0000256" key="6">
    <source>
        <dbReference type="ARBA" id="ARBA00023033"/>
    </source>
</evidence>
<sequence>MTDNLLPHHTEEAFVFNPFADGFTDNPYPHYAELRTIAPVHEHPLGFWILSRYEDVSKLQRSGHSVDEQYLTHLPAWKSDSSTLGKENRLMRGLSILDQDPPNHTRLRRLVSKAFTRRAVDALEPRIETLVDEALDRIAEAGRADLVAELAFPLPFTVISEMLGIPVVEHTRLRELTGTLVRALEPLADPRLQAEIRSANHELTAIVREVTNWKRDNPGDDLITALLAAEHDGDMLSEDELIAQVMFLYIAGHESTVNLLAGGLLALLRHPDQLRLLQEEPGLATNAVEEMLRYDTPVHLMRRITIEPFSVHGEEIPTGRWVLSCLAAANRDPEFWGADADELRLNRPNAHQNVSFGAGVHHCLGAALARLEARVTFTRFVQRFHLPAVEEVRWNGRINVRGPAKLSIVVR</sequence>
<evidence type="ECO:0000256" key="1">
    <source>
        <dbReference type="ARBA" id="ARBA00010617"/>
    </source>
</evidence>
<evidence type="ECO:0000256" key="5">
    <source>
        <dbReference type="ARBA" id="ARBA00023004"/>
    </source>
</evidence>
<keyword evidence="5 7" id="KW-0408">Iron</keyword>
<protein>
    <submittedName>
        <fullName evidence="8">Linalool 8-monooxygenase</fullName>
        <ecNumber evidence="8">1.14.13.151</ecNumber>
    </submittedName>
</protein>
<keyword evidence="9" id="KW-1185">Reference proteome</keyword>
<keyword evidence="3 7" id="KW-0479">Metal-binding</keyword>
<dbReference type="PRINTS" id="PR00359">
    <property type="entry name" value="BP450"/>
</dbReference>
<keyword evidence="6 7" id="KW-0503">Monooxygenase</keyword>
<dbReference type="InterPro" id="IPR002397">
    <property type="entry name" value="Cyt_P450_B"/>
</dbReference>
<dbReference type="GO" id="GO:0016705">
    <property type="term" value="F:oxidoreductase activity, acting on paired donors, with incorporation or reduction of molecular oxygen"/>
    <property type="evidence" value="ECO:0007669"/>
    <property type="project" value="InterPro"/>
</dbReference>
<accession>A0A1C3P7F7</accession>
<dbReference type="AlphaFoldDB" id="A0A1C3P7F7"/>
<dbReference type="PROSITE" id="PS00086">
    <property type="entry name" value="CYTOCHROME_P450"/>
    <property type="match status" value="1"/>
</dbReference>
<evidence type="ECO:0000256" key="4">
    <source>
        <dbReference type="ARBA" id="ARBA00023002"/>
    </source>
</evidence>
<dbReference type="InterPro" id="IPR017972">
    <property type="entry name" value="Cyt_P450_CS"/>
</dbReference>
<keyword evidence="4 7" id="KW-0560">Oxidoreductase</keyword>
<organism evidence="8 9">
    <name type="scientific">Candidatus Protofrankia californiensis</name>
    <dbReference type="NCBI Taxonomy" id="1839754"/>
    <lineage>
        <taxon>Bacteria</taxon>
        <taxon>Bacillati</taxon>
        <taxon>Actinomycetota</taxon>
        <taxon>Actinomycetes</taxon>
        <taxon>Frankiales</taxon>
        <taxon>Frankiaceae</taxon>
        <taxon>Protofrankia</taxon>
    </lineage>
</organism>
<dbReference type="PANTHER" id="PTHR46696">
    <property type="entry name" value="P450, PUTATIVE (EUROFUNG)-RELATED"/>
    <property type="match status" value="1"/>
</dbReference>
<gene>
    <name evidence="8" type="ORF">FDG2_4610</name>
</gene>
<evidence type="ECO:0000256" key="3">
    <source>
        <dbReference type="ARBA" id="ARBA00022723"/>
    </source>
</evidence>
<name>A0A1C3P7F7_9ACTN</name>
<dbReference type="InterPro" id="IPR036396">
    <property type="entry name" value="Cyt_P450_sf"/>
</dbReference>
<dbReference type="PANTHER" id="PTHR46696:SF1">
    <property type="entry name" value="CYTOCHROME P450 YJIB-RELATED"/>
    <property type="match status" value="1"/>
</dbReference>
<reference evidence="9" key="1">
    <citation type="submission" date="2016-02" db="EMBL/GenBank/DDBJ databases">
        <authorList>
            <person name="Wibberg D."/>
        </authorList>
    </citation>
    <scope>NUCLEOTIDE SEQUENCE [LARGE SCALE GENOMIC DNA]</scope>
</reference>
<keyword evidence="2 7" id="KW-0349">Heme</keyword>
<evidence type="ECO:0000313" key="8">
    <source>
        <dbReference type="EMBL" id="SBW25598.1"/>
    </source>
</evidence>
<dbReference type="Gene3D" id="1.10.630.10">
    <property type="entry name" value="Cytochrome P450"/>
    <property type="match status" value="1"/>
</dbReference>
<dbReference type="GO" id="GO:0020037">
    <property type="term" value="F:heme binding"/>
    <property type="evidence" value="ECO:0007669"/>
    <property type="project" value="InterPro"/>
</dbReference>
<dbReference type="GO" id="GO:0005506">
    <property type="term" value="F:iron ion binding"/>
    <property type="evidence" value="ECO:0007669"/>
    <property type="project" value="InterPro"/>
</dbReference>
<dbReference type="Proteomes" id="UP000199013">
    <property type="component" value="Unassembled WGS sequence"/>
</dbReference>
<comment type="similarity">
    <text evidence="1 7">Belongs to the cytochrome P450 family.</text>
</comment>
<evidence type="ECO:0000313" key="9">
    <source>
        <dbReference type="Proteomes" id="UP000199013"/>
    </source>
</evidence>
<dbReference type="GO" id="GO:0004497">
    <property type="term" value="F:monooxygenase activity"/>
    <property type="evidence" value="ECO:0007669"/>
    <property type="project" value="UniProtKB-KW"/>
</dbReference>